<name>F0QUL4_VULM7</name>
<dbReference type="Pfam" id="PF08823">
    <property type="entry name" value="PG_binding_2"/>
    <property type="match status" value="1"/>
</dbReference>
<gene>
    <name evidence="2" type="ordered locus">VMUT_0463</name>
</gene>
<dbReference type="InterPro" id="IPR010430">
    <property type="entry name" value="DUF1028"/>
</dbReference>
<evidence type="ECO:0000259" key="1">
    <source>
        <dbReference type="Pfam" id="PF08823"/>
    </source>
</evidence>
<dbReference type="AlphaFoldDB" id="F0QUL4"/>
<dbReference type="SUPFAM" id="SSF56235">
    <property type="entry name" value="N-terminal nucleophile aminohydrolases (Ntn hydrolases)"/>
    <property type="match status" value="1"/>
</dbReference>
<dbReference type="Proteomes" id="UP000007485">
    <property type="component" value="Chromosome"/>
</dbReference>
<dbReference type="PANTHER" id="PTHR39328">
    <property type="entry name" value="BLL2871 PROTEIN"/>
    <property type="match status" value="1"/>
</dbReference>
<keyword evidence="3" id="KW-1185">Reference proteome</keyword>
<accession>F0QUL4</accession>
<dbReference type="STRING" id="985053.VMUT_0463"/>
<dbReference type="EMBL" id="CP002529">
    <property type="protein sequence ID" value="ADY00675.1"/>
    <property type="molecule type" value="Genomic_DNA"/>
</dbReference>
<evidence type="ECO:0000313" key="3">
    <source>
        <dbReference type="Proteomes" id="UP000007485"/>
    </source>
</evidence>
<dbReference type="HOGENOM" id="CLU_068244_0_1_2"/>
<evidence type="ECO:0000313" key="2">
    <source>
        <dbReference type="EMBL" id="ADY00675.1"/>
    </source>
</evidence>
<protein>
    <submittedName>
        <fullName evidence="2">Major pilin protein fimA</fullName>
    </submittedName>
</protein>
<sequence length="285" mass="30752">MATDGIDVGIAVASKFIAVGAIVPQAQAKVGAVASQCYANPRLGSLILKLLESGLNTNDALSKALNEDSDKEERQVGVVSIRGDATAYTGSKCSEYAGHIVGSGYAVQGNILTGPGVLERMARAFETKRGELVDKLLDALSAGDAAGGDKRGRQSAAILVLRPSGGYLGLTDTYVDLRVDDHPDPVAELRRLFSIWELTLLNREDPNDVILKSSVASTVQRILKGLGFYNGDVHGNWDEATEEAFKAWAGLENFENKIRNDDKIWGSVYRYLINEARRRGLLIND</sequence>
<dbReference type="InterPro" id="IPR014927">
    <property type="entry name" value="PG-bd_2"/>
</dbReference>
<organism evidence="2 3">
    <name type="scientific">Vulcanisaeta moutnovskia (strain 768-28)</name>
    <dbReference type="NCBI Taxonomy" id="985053"/>
    <lineage>
        <taxon>Archaea</taxon>
        <taxon>Thermoproteota</taxon>
        <taxon>Thermoprotei</taxon>
        <taxon>Thermoproteales</taxon>
        <taxon>Thermoproteaceae</taxon>
        <taxon>Vulcanisaeta</taxon>
    </lineage>
</organism>
<dbReference type="Gene3D" id="3.60.20.10">
    <property type="entry name" value="Glutamine Phosphoribosylpyrophosphate, subunit 1, domain 1"/>
    <property type="match status" value="1"/>
</dbReference>
<dbReference type="Pfam" id="PF06267">
    <property type="entry name" value="DUF1028"/>
    <property type="match status" value="1"/>
</dbReference>
<dbReference type="eggNOG" id="arCOG04204">
    <property type="taxonomic scope" value="Archaea"/>
</dbReference>
<proteinExistence type="predicted"/>
<reference evidence="2 3" key="1">
    <citation type="journal article" date="2011" name="J. Bacteriol.">
        <title>Complete genome sequence of 'Vulcanisaeta moutnovskia' strain 768-28, a novel member of the hyperthermophilic crenarchaeal genus vulcanisaeta.</title>
        <authorList>
            <person name="Gumerov V.M."/>
            <person name="Mardanov A.V."/>
            <person name="Beletsky A.V."/>
            <person name="Prokofeva M.I."/>
            <person name="Bonch-Osmolovskaya E.A."/>
            <person name="Ravin N.V."/>
            <person name="Skryabin K.G."/>
        </authorList>
    </citation>
    <scope>NUCLEOTIDE SEQUENCE [LARGE SCALE GENOMIC DNA]</scope>
    <source>
        <strain evidence="2 3">768-28</strain>
    </source>
</reference>
<dbReference type="PANTHER" id="PTHR39328:SF1">
    <property type="entry name" value="BLL2871 PROTEIN"/>
    <property type="match status" value="1"/>
</dbReference>
<dbReference type="KEGG" id="vmo:VMUT_0463"/>
<feature type="domain" description="Putative peptidoglycan binding" evidence="1">
    <location>
        <begin position="199"/>
        <end position="272"/>
    </location>
</feature>
<dbReference type="InterPro" id="IPR029055">
    <property type="entry name" value="Ntn_hydrolases_N"/>
</dbReference>